<comment type="caution">
    <text evidence="4">The sequence shown here is derived from an EMBL/GenBank/DDBJ whole genome shotgun (WGS) entry which is preliminary data.</text>
</comment>
<dbReference type="Gene3D" id="2.40.70.10">
    <property type="entry name" value="Acid Proteases"/>
    <property type="match status" value="1"/>
</dbReference>
<evidence type="ECO:0000313" key="4">
    <source>
        <dbReference type="EMBL" id="KGK35545.1"/>
    </source>
</evidence>
<dbReference type="Proteomes" id="UP000029867">
    <property type="component" value="Unassembled WGS sequence"/>
</dbReference>
<feature type="non-terminal residue" evidence="4">
    <location>
        <position position="160"/>
    </location>
</feature>
<evidence type="ECO:0000256" key="1">
    <source>
        <dbReference type="ARBA" id="ARBA00023157"/>
    </source>
</evidence>
<dbReference type="SUPFAM" id="SSF50630">
    <property type="entry name" value="Acid proteases"/>
    <property type="match status" value="1"/>
</dbReference>
<dbReference type="HOGENOM" id="CLU_1656305_0_0_1"/>
<feature type="signal peptide" evidence="2">
    <location>
        <begin position="1"/>
        <end position="23"/>
    </location>
</feature>
<evidence type="ECO:0000259" key="3">
    <source>
        <dbReference type="PROSITE" id="PS51767"/>
    </source>
</evidence>
<name>A0A099NSI4_PICKU</name>
<reference evidence="5" key="1">
    <citation type="journal article" date="2014" name="Microb. Cell Fact.">
        <title>Exploiting Issatchenkia orientalis SD108 for succinic acid production.</title>
        <authorList>
            <person name="Xiao H."/>
            <person name="Shao Z."/>
            <person name="Jiang Y."/>
            <person name="Dole S."/>
            <person name="Zhao H."/>
        </authorList>
    </citation>
    <scope>NUCLEOTIDE SEQUENCE [LARGE SCALE GENOMIC DNA]</scope>
    <source>
        <strain evidence="5">SD108</strain>
    </source>
</reference>
<protein>
    <recommendedName>
        <fullName evidence="3">Peptidase A1 domain-containing protein</fullName>
    </recommendedName>
</protein>
<feature type="chain" id="PRO_5001959226" description="Peptidase A1 domain-containing protein" evidence="2">
    <location>
        <begin position="24"/>
        <end position="160"/>
    </location>
</feature>
<dbReference type="VEuPathDB" id="FungiDB:C5L36_0B10650"/>
<keyword evidence="1" id="KW-1015">Disulfide bond</keyword>
<dbReference type="GO" id="GO:0004190">
    <property type="term" value="F:aspartic-type endopeptidase activity"/>
    <property type="evidence" value="ECO:0007669"/>
    <property type="project" value="UniProtKB-ARBA"/>
</dbReference>
<dbReference type="InterPro" id="IPR033121">
    <property type="entry name" value="PEPTIDASE_A1"/>
</dbReference>
<dbReference type="InterPro" id="IPR021109">
    <property type="entry name" value="Peptidase_aspartic_dom_sf"/>
</dbReference>
<evidence type="ECO:0000256" key="2">
    <source>
        <dbReference type="SAM" id="SignalP"/>
    </source>
</evidence>
<feature type="domain" description="Peptidase A1" evidence="3">
    <location>
        <begin position="63"/>
        <end position="160"/>
    </location>
</feature>
<accession>A0A099NSI4</accession>
<keyword evidence="2" id="KW-0732">Signal</keyword>
<organism evidence="4 5">
    <name type="scientific">Pichia kudriavzevii</name>
    <name type="common">Yeast</name>
    <name type="synonym">Issatchenkia orientalis</name>
    <dbReference type="NCBI Taxonomy" id="4909"/>
    <lineage>
        <taxon>Eukaryota</taxon>
        <taxon>Fungi</taxon>
        <taxon>Dikarya</taxon>
        <taxon>Ascomycota</taxon>
        <taxon>Saccharomycotina</taxon>
        <taxon>Pichiomycetes</taxon>
        <taxon>Pichiales</taxon>
        <taxon>Pichiaceae</taxon>
        <taxon>Pichia</taxon>
    </lineage>
</organism>
<dbReference type="EMBL" id="JQFK01000542">
    <property type="protein sequence ID" value="KGK35545.1"/>
    <property type="molecule type" value="Genomic_DNA"/>
</dbReference>
<gene>
    <name evidence="4" type="ORF">JL09_g5305</name>
</gene>
<dbReference type="PROSITE" id="PS51767">
    <property type="entry name" value="PEPTIDASE_A1"/>
    <property type="match status" value="1"/>
</dbReference>
<dbReference type="AlphaFoldDB" id="A0A099NSI4"/>
<proteinExistence type="predicted"/>
<sequence length="160" mass="17653">MKTLLNIVLFTFLTAGFFSVSEASDNSTESRQSSGSSDLKEQFEHLATAALPVLKLQNNNQLYDYLVEIGNNKQEVGLRLDVAHGEVWVPNSDYFQRCYQTTNSNTASLTTTIDSFSSFNVPTPIISSNKTLTTVTLEDTTTTSVLPTSFTINMVDSVYV</sequence>
<evidence type="ECO:0000313" key="5">
    <source>
        <dbReference type="Proteomes" id="UP000029867"/>
    </source>
</evidence>